<dbReference type="PANTHER" id="PTHR38096">
    <property type="entry name" value="ENTEROBACTIN SYNTHASE COMPONENT D"/>
    <property type="match status" value="1"/>
</dbReference>
<evidence type="ECO:0000256" key="5">
    <source>
        <dbReference type="ARBA" id="ARBA00019087"/>
    </source>
</evidence>
<sequence>MTDTATASWLTGETCLVRTTDEVLLTAKYDVARYDPFDLDRHGVVLPPEFGQAVAKRQAEFLAGRVLAKRAMTLLGSSGAPPTRGALGEPVFAKGLRGSITHSQGSVGVWVTRRPCDLGLDIEHLATGARGDAIRQVALTEAERAMQLSDAAVTTAFSAKEALYKALFPTVGRRFGFDAAELLQPPDASRARLRLTRNLAPGLPAGQILTIKVSWRGKQVMTQCTAGPFGQGRCGAA</sequence>
<dbReference type="Pfam" id="PF17837">
    <property type="entry name" value="4PPT_N"/>
    <property type="match status" value="1"/>
</dbReference>
<feature type="binding site" evidence="13">
    <location>
        <position position="122"/>
    </location>
    <ligand>
        <name>Mg(2+)</name>
        <dbReference type="ChEBI" id="CHEBI:18420"/>
    </ligand>
</feature>
<evidence type="ECO:0000256" key="3">
    <source>
        <dbReference type="ARBA" id="ARBA00008342"/>
    </source>
</evidence>
<keyword evidence="13" id="KW-0460">Magnesium</keyword>
<dbReference type="PANTHER" id="PTHR38096:SF1">
    <property type="entry name" value="ENTEROBACTIN SYNTHASE COMPONENT D"/>
    <property type="match status" value="1"/>
</dbReference>
<dbReference type="InterPro" id="IPR041354">
    <property type="entry name" value="4PPT_N"/>
</dbReference>
<dbReference type="GO" id="GO:0005886">
    <property type="term" value="C:plasma membrane"/>
    <property type="evidence" value="ECO:0007669"/>
    <property type="project" value="TreeGrafter"/>
</dbReference>
<dbReference type="UniPathway" id="UPA00017"/>
<dbReference type="InterPro" id="IPR003542">
    <property type="entry name" value="Enbac_synth_compD-like"/>
</dbReference>
<dbReference type="GO" id="GO:0009366">
    <property type="term" value="C:enterobactin synthetase complex"/>
    <property type="evidence" value="ECO:0007669"/>
    <property type="project" value="InterPro"/>
</dbReference>
<evidence type="ECO:0000256" key="2">
    <source>
        <dbReference type="ARBA" id="ARBA00004993"/>
    </source>
</evidence>
<gene>
    <name evidence="16" type="ORF">GGQ68_000999</name>
</gene>
<feature type="binding site" evidence="13">
    <location>
        <position position="123"/>
    </location>
    <ligand>
        <name>Mg(2+)</name>
        <dbReference type="ChEBI" id="CHEBI:18420"/>
    </ligand>
</feature>
<comment type="subunit">
    <text evidence="4">EntB, EntD, EntE, and EntF form a multienzyme complex called enterobactin synthase.</text>
</comment>
<comment type="catalytic activity">
    <reaction evidence="11">
        <text>apo-[peptidyl-carrier protein] + CoA = holo-[peptidyl-carrier protein] + adenosine 3',5'-bisphosphate + H(+)</text>
        <dbReference type="Rhea" id="RHEA:46228"/>
        <dbReference type="Rhea" id="RHEA-COMP:11479"/>
        <dbReference type="Rhea" id="RHEA-COMP:11480"/>
        <dbReference type="ChEBI" id="CHEBI:15378"/>
        <dbReference type="ChEBI" id="CHEBI:29999"/>
        <dbReference type="ChEBI" id="CHEBI:57287"/>
        <dbReference type="ChEBI" id="CHEBI:58343"/>
        <dbReference type="ChEBI" id="CHEBI:64479"/>
    </reaction>
</comment>
<dbReference type="Proteomes" id="UP000541426">
    <property type="component" value="Unassembled WGS sequence"/>
</dbReference>
<feature type="binding site" evidence="12">
    <location>
        <position position="161"/>
    </location>
    <ligand>
        <name>CoA</name>
        <dbReference type="ChEBI" id="CHEBI:57287"/>
    </ligand>
</feature>
<dbReference type="InterPro" id="IPR037143">
    <property type="entry name" value="4-PPantetheinyl_Trfase_dom_sf"/>
</dbReference>
<comment type="caution">
    <text evidence="16">The sequence shown here is derived from an EMBL/GenBank/DDBJ whole genome shotgun (WGS) entry which is preliminary data.</text>
</comment>
<feature type="binding site" evidence="12">
    <location>
        <position position="65"/>
    </location>
    <ligand>
        <name>CoA</name>
        <dbReference type="ChEBI" id="CHEBI:57287"/>
    </ligand>
</feature>
<dbReference type="GO" id="GO:0000287">
    <property type="term" value="F:magnesium ion binding"/>
    <property type="evidence" value="ECO:0007669"/>
    <property type="project" value="InterPro"/>
</dbReference>
<dbReference type="RefSeq" id="WP_183963491.1">
    <property type="nucleotide sequence ID" value="NZ_BAABBZ010000014.1"/>
</dbReference>
<comment type="function">
    <text evidence="1">Involved in the biosynthesis of the siderophore enterobactin (enterochelin), which is a macrocyclic trimeric lactone of N-(2,3-dihydroxybenzoyl)-serine. The serine trilactone serves as a scaffolding for the three catechol functionalities that provide hexadentate coordination for the tightly ligated iron(2+) atoms. Plays an essential role in the assembly of the enterobactin by catalyzing the transfer of the 4'-phosphopantetheine (Ppant) moiety from coenzyme A to the apo-domains of both EntB (ArCP domain) and EntF (PCP domain) to yield their holo-forms which make them competent for the activation of 2,3-dihydroxybenzoate (DHB) and L-serine, respectively.</text>
</comment>
<organism evidence="16 17">
    <name type="scientific">Sagittula marina</name>
    <dbReference type="NCBI Taxonomy" id="943940"/>
    <lineage>
        <taxon>Bacteria</taxon>
        <taxon>Pseudomonadati</taxon>
        <taxon>Pseudomonadota</taxon>
        <taxon>Alphaproteobacteria</taxon>
        <taxon>Rhodobacterales</taxon>
        <taxon>Roseobacteraceae</taxon>
        <taxon>Sagittula</taxon>
    </lineage>
</organism>
<evidence type="ECO:0000256" key="1">
    <source>
        <dbReference type="ARBA" id="ARBA00003937"/>
    </source>
</evidence>
<evidence type="ECO:0000313" key="17">
    <source>
        <dbReference type="Proteomes" id="UP000541426"/>
    </source>
</evidence>
<dbReference type="AlphaFoldDB" id="A0A7W6DKE4"/>
<evidence type="ECO:0000259" key="14">
    <source>
        <dbReference type="Pfam" id="PF01648"/>
    </source>
</evidence>
<comment type="catalytic activity">
    <reaction evidence="10">
        <text>apo-[aryl-carrier protein] + CoA = holo-[aryl-carrier protein] + adenosine 3',5'-bisphosphate + H(+)</text>
        <dbReference type="Rhea" id="RHEA:48404"/>
        <dbReference type="Rhea" id="RHEA-COMP:15903"/>
        <dbReference type="Rhea" id="RHEA-COMP:17557"/>
        <dbReference type="ChEBI" id="CHEBI:15378"/>
        <dbReference type="ChEBI" id="CHEBI:29999"/>
        <dbReference type="ChEBI" id="CHEBI:57287"/>
        <dbReference type="ChEBI" id="CHEBI:58343"/>
        <dbReference type="ChEBI" id="CHEBI:64479"/>
    </reaction>
</comment>
<keyword evidence="13" id="KW-0479">Metal-binding</keyword>
<accession>A0A7W6DKE4</accession>
<name>A0A7W6DKE4_9RHOB</name>
<feature type="binding site" evidence="12">
    <location>
        <position position="121"/>
    </location>
    <ligand>
        <name>CoA</name>
        <dbReference type="ChEBI" id="CHEBI:57287"/>
    </ligand>
</feature>
<evidence type="ECO:0000256" key="4">
    <source>
        <dbReference type="ARBA" id="ARBA00011503"/>
    </source>
</evidence>
<keyword evidence="6 16" id="KW-0808">Transferase</keyword>
<dbReference type="GO" id="GO:0009239">
    <property type="term" value="P:enterobactin biosynthetic process"/>
    <property type="evidence" value="ECO:0007669"/>
    <property type="project" value="UniProtKB-UniPathway"/>
</dbReference>
<evidence type="ECO:0000256" key="12">
    <source>
        <dbReference type="PIRSR" id="PIRSR603542-1"/>
    </source>
</evidence>
<feature type="binding site" evidence="12">
    <location>
        <position position="165"/>
    </location>
    <ligand>
        <name>CoA</name>
        <dbReference type="ChEBI" id="CHEBI:57287"/>
    </ligand>
</feature>
<feature type="domain" description="4'-phosphopantetheinyl transferase N-terminal" evidence="15">
    <location>
        <begin position="51"/>
        <end position="110"/>
    </location>
</feature>
<feature type="binding site" evidence="12">
    <location>
        <position position="57"/>
    </location>
    <ligand>
        <name>CoA</name>
        <dbReference type="ChEBI" id="CHEBI:57287"/>
    </ligand>
</feature>
<evidence type="ECO:0000256" key="11">
    <source>
        <dbReference type="ARBA" id="ARBA00049191"/>
    </source>
</evidence>
<dbReference type="Pfam" id="PF01648">
    <property type="entry name" value="ACPS"/>
    <property type="match status" value="1"/>
</dbReference>
<dbReference type="EMBL" id="JACIEJ010000002">
    <property type="protein sequence ID" value="MBB3984683.1"/>
    <property type="molecule type" value="Genomic_DNA"/>
</dbReference>
<dbReference type="PRINTS" id="PR01399">
    <property type="entry name" value="ENTSNTHTASED"/>
</dbReference>
<dbReference type="GO" id="GO:0008897">
    <property type="term" value="F:holo-[acyl-carrier-protein] synthase activity"/>
    <property type="evidence" value="ECO:0007669"/>
    <property type="project" value="InterPro"/>
</dbReference>
<evidence type="ECO:0000256" key="7">
    <source>
        <dbReference type="ARBA" id="ARBA00023191"/>
    </source>
</evidence>
<evidence type="ECO:0000256" key="10">
    <source>
        <dbReference type="ARBA" id="ARBA00049176"/>
    </source>
</evidence>
<protein>
    <recommendedName>
        <fullName evidence="5">Enterobactin synthase component D</fullName>
    </recommendedName>
    <alternativeName>
        <fullName evidence="8">4'-phosphopantetheinyl transferase EntD</fullName>
    </alternativeName>
    <alternativeName>
        <fullName evidence="9">Enterochelin synthase D</fullName>
    </alternativeName>
</protein>
<dbReference type="SUPFAM" id="SSF56214">
    <property type="entry name" value="4'-phosphopantetheinyl transferase"/>
    <property type="match status" value="1"/>
</dbReference>
<feature type="binding site" evidence="13">
    <location>
        <position position="121"/>
    </location>
    <ligand>
        <name>Mg(2+)</name>
        <dbReference type="ChEBI" id="CHEBI:18420"/>
    </ligand>
</feature>
<feature type="binding site" evidence="12">
    <location>
        <begin position="101"/>
        <end position="102"/>
    </location>
    <ligand>
        <name>CoA</name>
        <dbReference type="ChEBI" id="CHEBI:57287"/>
    </ligand>
</feature>
<feature type="domain" description="4'-phosphopantetheinyl transferase" evidence="14">
    <location>
        <begin position="118"/>
        <end position="191"/>
    </location>
</feature>
<reference evidence="16 17" key="1">
    <citation type="submission" date="2020-08" db="EMBL/GenBank/DDBJ databases">
        <title>Genomic Encyclopedia of Type Strains, Phase IV (KMG-IV): sequencing the most valuable type-strain genomes for metagenomic binning, comparative biology and taxonomic classification.</title>
        <authorList>
            <person name="Goeker M."/>
        </authorList>
    </citation>
    <scope>NUCLEOTIDE SEQUENCE [LARGE SCALE GENOMIC DNA]</scope>
    <source>
        <strain evidence="16 17">DSM 102235</strain>
    </source>
</reference>
<comment type="cofactor">
    <cofactor evidence="13">
        <name>Mg(2+)</name>
        <dbReference type="ChEBI" id="CHEBI:18420"/>
    </cofactor>
</comment>
<evidence type="ECO:0000259" key="15">
    <source>
        <dbReference type="Pfam" id="PF17837"/>
    </source>
</evidence>
<evidence type="ECO:0000256" key="13">
    <source>
        <dbReference type="PIRSR" id="PIRSR603542-2"/>
    </source>
</evidence>
<comment type="pathway">
    <text evidence="2">Siderophore biosynthesis; enterobactin biosynthesis.</text>
</comment>
<comment type="similarity">
    <text evidence="3">Belongs to the P-Pant transferase superfamily. EntD family.</text>
</comment>
<evidence type="ECO:0000256" key="8">
    <source>
        <dbReference type="ARBA" id="ARBA00029894"/>
    </source>
</evidence>
<evidence type="ECO:0000256" key="9">
    <source>
        <dbReference type="ARBA" id="ARBA00031996"/>
    </source>
</evidence>
<evidence type="ECO:0000313" key="16">
    <source>
        <dbReference type="EMBL" id="MBB3984683.1"/>
    </source>
</evidence>
<evidence type="ECO:0000256" key="6">
    <source>
        <dbReference type="ARBA" id="ARBA00022679"/>
    </source>
</evidence>
<dbReference type="Gene3D" id="3.90.470.20">
    <property type="entry name" value="4'-phosphopantetheinyl transferase domain"/>
    <property type="match status" value="1"/>
</dbReference>
<keyword evidence="7" id="KW-0259">Enterobactin biosynthesis</keyword>
<keyword evidence="17" id="KW-1185">Reference proteome</keyword>
<proteinExistence type="inferred from homology"/>
<dbReference type="InterPro" id="IPR008278">
    <property type="entry name" value="4-PPantetheinyl_Trfase_dom"/>
</dbReference>